<dbReference type="InterPro" id="IPR058831">
    <property type="entry name" value="LolA-like_dom_2nd"/>
</dbReference>
<dbReference type="EMBL" id="JABXBU010002072">
    <property type="protein sequence ID" value="KAF8777528.1"/>
    <property type="molecule type" value="Genomic_DNA"/>
</dbReference>
<feature type="transmembrane region" description="Helical" evidence="1">
    <location>
        <begin position="668"/>
        <end position="691"/>
    </location>
</feature>
<reference evidence="4" key="2">
    <citation type="submission" date="2020-06" db="EMBL/GenBank/DDBJ databases">
        <authorList>
            <person name="Sheffer M."/>
        </authorList>
    </citation>
    <scope>NUCLEOTIDE SEQUENCE</scope>
</reference>
<dbReference type="Pfam" id="PF25898">
    <property type="entry name" value="LolA_2nd_metazoa"/>
    <property type="match status" value="1"/>
</dbReference>
<evidence type="ECO:0000313" key="5">
    <source>
        <dbReference type="Proteomes" id="UP000807504"/>
    </source>
</evidence>
<dbReference type="PANTHER" id="PTHR36902">
    <property type="entry name" value="ENRICHED IN SURFACE-LABELED PROTEOME PROTEIN 9"/>
    <property type="match status" value="1"/>
</dbReference>
<reference evidence="4" key="1">
    <citation type="journal article" date="2020" name="bioRxiv">
        <title>Chromosome-level reference genome of the European wasp spider Argiope bruennichi: a resource for studies on range expansion and evolutionary adaptation.</title>
        <authorList>
            <person name="Sheffer M.M."/>
            <person name="Hoppe A."/>
            <person name="Krehenwinkel H."/>
            <person name="Uhl G."/>
            <person name="Kuss A.W."/>
            <person name="Jensen L."/>
            <person name="Jensen C."/>
            <person name="Gillespie R.G."/>
            <person name="Hoff K.J."/>
            <person name="Prost S."/>
        </authorList>
    </citation>
    <scope>NUCLEOTIDE SEQUENCE</scope>
</reference>
<dbReference type="Proteomes" id="UP000807504">
    <property type="component" value="Unassembled WGS sequence"/>
</dbReference>
<keyword evidence="1" id="KW-0472">Membrane</keyword>
<sequence length="713" mass="81511">MAALVWSTLFLALAALVVKAEYDPDICTLQKLSSGLIPPPLPKNFQGKADSLDYNQKTVRYEEMNFDYSNNLAKYMLVENGIEHHFLFDNKVKQVVEYDILHPGKNFKDDPLSWGCEAKDVEGSEYRDMFGYRDSNMYNSYETLQYGQSHRYAFNGTYRMDQRGLLVDSFIGCVYNQDLEATLRMNYSFTNAAVYTSGGTSVEDVLGIEDGMLSVPTKLDEFGVIYDSTSGQKQLVNISSNIFWFKGEPEFDRNTFKIPVYMYCNNYRGRKQMPDIPDAFSTRVQVTTISRDSLGALANPEVTGYEEVYYYRDKDLARRDFVPDPNVDTDIKNWLGLDPVKSVYDFNTGVLYITSIPTGKCVTTYIPLGDRFDAVGQHMYIELAEPEEIFRIQSNEKQYKGSHFIRDIETDVFAGRYFDEHLNASYIKETYMATNGWHEEADDFLGYAVPIKHVLFPEQLSGELVENITEYHFFKFKATPPRLMDFDVSNCIETIQHKEYAIILTLTNDERNTLYKYKFLFQESAQYYLTEITQVFTPLRIQRVQLRQLSLADVRPTLAFTLVGKATLRTNTPIGQPGASLKDATDNLRKFIDRNQFSLKFVPPKQGREDEPVPIYAKAFRGDLYERTAGGLQAPESDDYDEEVLPTLQYADEEEEEGEKKGMSPGSLGLLAVAMLFIGIGIGIAVMYLYLRQKADKSQEDRIVLQVSKAPDA</sequence>
<evidence type="ECO:0000256" key="1">
    <source>
        <dbReference type="SAM" id="Phobius"/>
    </source>
</evidence>
<evidence type="ECO:0000313" key="4">
    <source>
        <dbReference type="EMBL" id="KAF8777528.1"/>
    </source>
</evidence>
<evidence type="ECO:0000256" key="2">
    <source>
        <dbReference type="SAM" id="SignalP"/>
    </source>
</evidence>
<gene>
    <name evidence="4" type="ORF">HNY73_014379</name>
</gene>
<keyword evidence="1" id="KW-0812">Transmembrane</keyword>
<dbReference type="PANTHER" id="PTHR36902:SF1">
    <property type="entry name" value="ENRICHED IN SURFACE-LABELED PROTEOME PROTEIN 9"/>
    <property type="match status" value="1"/>
</dbReference>
<proteinExistence type="predicted"/>
<name>A0A8T0EPX1_ARGBR</name>
<keyword evidence="5" id="KW-1185">Reference proteome</keyword>
<accession>A0A8T0EPX1</accession>
<feature type="signal peptide" evidence="2">
    <location>
        <begin position="1"/>
        <end position="20"/>
    </location>
</feature>
<organism evidence="4 5">
    <name type="scientific">Argiope bruennichi</name>
    <name type="common">Wasp spider</name>
    <name type="synonym">Aranea bruennichi</name>
    <dbReference type="NCBI Taxonomy" id="94029"/>
    <lineage>
        <taxon>Eukaryota</taxon>
        <taxon>Metazoa</taxon>
        <taxon>Ecdysozoa</taxon>
        <taxon>Arthropoda</taxon>
        <taxon>Chelicerata</taxon>
        <taxon>Arachnida</taxon>
        <taxon>Araneae</taxon>
        <taxon>Araneomorphae</taxon>
        <taxon>Entelegynae</taxon>
        <taxon>Araneoidea</taxon>
        <taxon>Araneidae</taxon>
        <taxon>Argiope</taxon>
    </lineage>
</organism>
<evidence type="ECO:0000259" key="3">
    <source>
        <dbReference type="Pfam" id="PF25898"/>
    </source>
</evidence>
<keyword evidence="2" id="KW-0732">Signal</keyword>
<feature type="domain" description="LolA-like" evidence="3">
    <location>
        <begin position="259"/>
        <end position="492"/>
    </location>
</feature>
<dbReference type="AlphaFoldDB" id="A0A8T0EPX1"/>
<protein>
    <recommendedName>
        <fullName evidence="3">LolA-like domain-containing protein</fullName>
    </recommendedName>
</protein>
<feature type="chain" id="PRO_5035744052" description="LolA-like domain-containing protein" evidence="2">
    <location>
        <begin position="21"/>
        <end position="713"/>
    </location>
</feature>
<keyword evidence="1" id="KW-1133">Transmembrane helix</keyword>
<comment type="caution">
    <text evidence="4">The sequence shown here is derived from an EMBL/GenBank/DDBJ whole genome shotgun (WGS) entry which is preliminary data.</text>
</comment>